<feature type="transmembrane region" description="Helical" evidence="2">
    <location>
        <begin position="41"/>
        <end position="63"/>
    </location>
</feature>
<dbReference type="KEGG" id="wcp:H9Q76_02915"/>
<evidence type="ECO:0000256" key="2">
    <source>
        <dbReference type="SAM" id="Phobius"/>
    </source>
</evidence>
<dbReference type="AlphaFoldDB" id="A0A7G9FNX6"/>
<feature type="transmembrane region" description="Helical" evidence="2">
    <location>
        <begin position="83"/>
        <end position="103"/>
    </location>
</feature>
<evidence type="ECO:0000256" key="1">
    <source>
        <dbReference type="SAM" id="MobiDB-lite"/>
    </source>
</evidence>
<keyword evidence="2" id="KW-0812">Transmembrane</keyword>
<proteinExistence type="predicted"/>
<sequence>MVDEKKTILMTKLAIFEKHEKNKSLVVSKYYRSDYVRYNVLKTWVAVTVLYWCVIAGYIFMTFDSILEKLNDLDYFAVVYKMLGGYVIICAIYFLFAFILYNYRYKKARNGLVQYNINLKELIHADDPPEMQRRMVDDTKRTTDDVSAARAHAPQQASRANVSRSEMVQRQLQAQQERKNQEIIENVKRRNERISEKQQEEAQRQREMEEERRRIRARRAQLEREQLERIRQEQQGMYREDHVYNTNTPNGAGRGENE</sequence>
<feature type="compositionally biased region" description="Basic and acidic residues" evidence="1">
    <location>
        <begin position="176"/>
        <end position="213"/>
    </location>
</feature>
<dbReference type="Proteomes" id="UP000515819">
    <property type="component" value="Chromosome"/>
</dbReference>
<keyword evidence="2" id="KW-1133">Transmembrane helix</keyword>
<organism evidence="3 4">
    <name type="scientific">Wujia chipingensis</name>
    <dbReference type="NCBI Taxonomy" id="2763670"/>
    <lineage>
        <taxon>Bacteria</taxon>
        <taxon>Bacillati</taxon>
        <taxon>Bacillota</taxon>
        <taxon>Clostridia</taxon>
        <taxon>Lachnospirales</taxon>
        <taxon>Lachnospiraceae</taxon>
        <taxon>Wujia</taxon>
    </lineage>
</organism>
<evidence type="ECO:0000313" key="4">
    <source>
        <dbReference type="Proteomes" id="UP000515819"/>
    </source>
</evidence>
<keyword evidence="2" id="KW-0472">Membrane</keyword>
<feature type="compositionally biased region" description="Polar residues" evidence="1">
    <location>
        <begin position="155"/>
        <end position="175"/>
    </location>
</feature>
<evidence type="ECO:0000313" key="3">
    <source>
        <dbReference type="EMBL" id="QNM00258.1"/>
    </source>
</evidence>
<protein>
    <submittedName>
        <fullName evidence="3">Uncharacterized protein</fullName>
    </submittedName>
</protein>
<keyword evidence="4" id="KW-1185">Reference proteome</keyword>
<name>A0A7G9FNX6_9FIRM</name>
<dbReference type="RefSeq" id="WP_118373759.1">
    <property type="nucleotide sequence ID" value="NZ_CP060632.1"/>
</dbReference>
<feature type="region of interest" description="Disordered" evidence="1">
    <location>
        <begin position="137"/>
        <end position="258"/>
    </location>
</feature>
<dbReference type="EMBL" id="CP060632">
    <property type="protein sequence ID" value="QNM00258.1"/>
    <property type="molecule type" value="Genomic_DNA"/>
</dbReference>
<reference evidence="3 4" key="1">
    <citation type="submission" date="2020-08" db="EMBL/GenBank/DDBJ databases">
        <authorList>
            <person name="Liu C."/>
            <person name="Sun Q."/>
        </authorList>
    </citation>
    <scope>NUCLEOTIDE SEQUENCE [LARGE SCALE GENOMIC DNA]</scope>
    <source>
        <strain evidence="3 4">NSJ-4</strain>
    </source>
</reference>
<gene>
    <name evidence="3" type="ORF">H9Q76_02915</name>
</gene>
<accession>A0A7G9FNX6</accession>
<feature type="compositionally biased region" description="Basic and acidic residues" evidence="1">
    <location>
        <begin position="220"/>
        <end position="243"/>
    </location>
</feature>